<protein>
    <submittedName>
        <fullName evidence="8">Uncharacterized protein</fullName>
    </submittedName>
</protein>
<feature type="compositionally biased region" description="Low complexity" evidence="4">
    <location>
        <begin position="1424"/>
        <end position="1458"/>
    </location>
</feature>
<gene>
    <name evidence="8" type="ORF">JYZ213_LOCUS38752</name>
</gene>
<dbReference type="InterPro" id="IPR027417">
    <property type="entry name" value="P-loop_NTPase"/>
</dbReference>
<dbReference type="GO" id="GO:0006605">
    <property type="term" value="P:protein targeting"/>
    <property type="evidence" value="ECO:0007669"/>
    <property type="project" value="InterPro"/>
</dbReference>
<dbReference type="Gene3D" id="3.40.50.300">
    <property type="entry name" value="P-loop containing nucleotide triphosphate hydrolases"/>
    <property type="match status" value="2"/>
</dbReference>
<dbReference type="PROSITE" id="PS51192">
    <property type="entry name" value="HELICASE_ATP_BIND_1"/>
    <property type="match status" value="1"/>
</dbReference>
<dbReference type="InterPro" id="IPR001650">
    <property type="entry name" value="Helicase_C-like"/>
</dbReference>
<feature type="domain" description="SecA family profile" evidence="7">
    <location>
        <begin position="3297"/>
        <end position="3938"/>
    </location>
</feature>
<dbReference type="GO" id="GO:0016020">
    <property type="term" value="C:membrane"/>
    <property type="evidence" value="ECO:0007669"/>
    <property type="project" value="InterPro"/>
</dbReference>
<dbReference type="GO" id="GO:0017038">
    <property type="term" value="P:protein import"/>
    <property type="evidence" value="ECO:0007669"/>
    <property type="project" value="InterPro"/>
</dbReference>
<keyword evidence="2" id="KW-0653">Protein transport</keyword>
<feature type="region of interest" description="Disordered" evidence="4">
    <location>
        <begin position="5051"/>
        <end position="5102"/>
    </location>
</feature>
<dbReference type="InterPro" id="IPR014018">
    <property type="entry name" value="SecA_motor_DEAD"/>
</dbReference>
<dbReference type="GO" id="GO:0005524">
    <property type="term" value="F:ATP binding"/>
    <property type="evidence" value="ECO:0007669"/>
    <property type="project" value="InterPro"/>
</dbReference>
<dbReference type="GO" id="GO:0006886">
    <property type="term" value="P:intracellular protein transport"/>
    <property type="evidence" value="ECO:0007669"/>
    <property type="project" value="InterPro"/>
</dbReference>
<feature type="region of interest" description="Disordered" evidence="4">
    <location>
        <begin position="3510"/>
        <end position="3530"/>
    </location>
</feature>
<dbReference type="Pfam" id="PF00271">
    <property type="entry name" value="Helicase_C"/>
    <property type="match status" value="1"/>
</dbReference>
<reference evidence="8" key="1">
    <citation type="submission" date="2021-02" db="EMBL/GenBank/DDBJ databases">
        <authorList>
            <person name="Nowell W R."/>
        </authorList>
    </citation>
    <scope>NUCLEOTIDE SEQUENCE</scope>
</reference>
<dbReference type="SUPFAM" id="SSF52540">
    <property type="entry name" value="P-loop containing nucleoside triphosphate hydrolases"/>
    <property type="match status" value="2"/>
</dbReference>
<feature type="region of interest" description="Disordered" evidence="4">
    <location>
        <begin position="1423"/>
        <end position="1462"/>
    </location>
</feature>
<evidence type="ECO:0000256" key="1">
    <source>
        <dbReference type="ARBA" id="ARBA00022490"/>
    </source>
</evidence>
<evidence type="ECO:0000256" key="4">
    <source>
        <dbReference type="SAM" id="MobiDB-lite"/>
    </source>
</evidence>
<dbReference type="Pfam" id="PF07517">
    <property type="entry name" value="SecA_DEAD"/>
    <property type="match status" value="1"/>
</dbReference>
<keyword evidence="1" id="KW-0963">Cytoplasm</keyword>
<evidence type="ECO:0000256" key="3">
    <source>
        <dbReference type="ARBA" id="ARBA00023010"/>
    </source>
</evidence>
<feature type="region of interest" description="Disordered" evidence="4">
    <location>
        <begin position="1642"/>
        <end position="1667"/>
    </location>
</feature>
<dbReference type="PROSITE" id="PS51196">
    <property type="entry name" value="SECA_MOTOR_DEAD"/>
    <property type="match status" value="1"/>
</dbReference>
<accession>A0A815M4F6</accession>
<feature type="compositionally biased region" description="Polar residues" evidence="4">
    <location>
        <begin position="4886"/>
        <end position="4906"/>
    </location>
</feature>
<dbReference type="PANTHER" id="PTHR30612">
    <property type="entry name" value="SECA INNER MEMBRANE COMPONENT OF SEC PROTEIN SECRETION SYSTEM"/>
    <property type="match status" value="1"/>
</dbReference>
<dbReference type="InterPro" id="IPR006819">
    <property type="entry name" value="Agro_VirD5"/>
</dbReference>
<dbReference type="Pfam" id="PF04730">
    <property type="entry name" value="Agro_virD5"/>
    <property type="match status" value="1"/>
</dbReference>
<feature type="domain" description="Helicase ATP-binding" evidence="5">
    <location>
        <begin position="3388"/>
        <end position="3568"/>
    </location>
</feature>
<feature type="region of interest" description="Disordered" evidence="4">
    <location>
        <begin position="1597"/>
        <end position="1620"/>
    </location>
</feature>
<feature type="compositionally biased region" description="Gly residues" evidence="4">
    <location>
        <begin position="1603"/>
        <end position="1620"/>
    </location>
</feature>
<keyword evidence="3" id="KW-0811">Translocation</keyword>
<evidence type="ECO:0000313" key="9">
    <source>
        <dbReference type="Proteomes" id="UP000663845"/>
    </source>
</evidence>
<dbReference type="PROSITE" id="PS51194">
    <property type="entry name" value="HELICASE_CTER"/>
    <property type="match status" value="1"/>
</dbReference>
<dbReference type="PANTHER" id="PTHR30612:SF0">
    <property type="entry name" value="CHLOROPLAST PROTEIN-TRANSPORTING ATPASE"/>
    <property type="match status" value="1"/>
</dbReference>
<evidence type="ECO:0000259" key="5">
    <source>
        <dbReference type="PROSITE" id="PS51192"/>
    </source>
</evidence>
<name>A0A815M4F6_9BILA</name>
<keyword evidence="2" id="KW-0813">Transport</keyword>
<dbReference type="Gene3D" id="3.90.1440.10">
    <property type="entry name" value="SecA, preprotein cross-linking domain"/>
    <property type="match status" value="1"/>
</dbReference>
<dbReference type="Proteomes" id="UP000663845">
    <property type="component" value="Unassembled WGS sequence"/>
</dbReference>
<sequence length="5299" mass="618987">MESSSSIIFELLLEIIECNLEIGCIDEVEHYINILKRVGGEYFQNKLNEFNLRKDLIIQLNKILETETALLTAQEDDVQYIIVKKPENISDYKKEMNKWKKNQNSPENSSVLFLYNPEENENRWESWFWIPQKRKEIFNLNIRENSKLSIFLKHIYYNKTAHVFSGELLDMLTDENILFINDRFILKRHDPLGEHYRRVVEYLLREKDKFLEQFSSSGNTEYHSEKNQQNQFPLSLFSLCAGSAIKKLNDRIHEKEFFSDILPYINQIKDLRRSLNFIYNIDWQFCYNQDDKEKVFQNWYKDNVEFNREHPYERKYLFLLIECDLYFILNFDEKNLPKISGNAIILTKIRDRNDYKAYFMKDSIWIKDSRISGLKNIIVKNIQKVSETGLIDNNSFKDQENRNQIEKLATEMKLNRWYFYGEVSYGRVSEGFIDQKNELKPLEIYLKNILLSDIKNNNNNKLLNKESQILNHLSEIDKEHNYETSSSSEQYFIKPMSKVTYDQQISLNKGIRIYDLRKIDHAKDLKTRIQSDRKESFSCVVKLSNKHYVTLFIEHETRYNREYYLRYIYILNSTFEKRILKRLKWFTGVSGECIYKLNFIQCPKQKLMSEDSLLHAYFNASACQWASDNQHWEFLKKNFHRQTFSSKENIEKIKQWLIENTENIFISKHIEEEAPQQETFEVIEHFKNIFLKIITLYLNSVDIKEINNCVENLGKKFVTIKTFDDIYQCISNIIEIENHNEIQECISEIEKTRDNAEEIKREYFEVDTVVDIMFSILKEYSLKLLTYQEQLSKNFEHFEDSLHHAILLNLAKKSNLISQEKYPTCATRMDAILKLSHPNFDNESHSSYIKFIESLGSHLENEKMFSNRDELLSICQNLKEILENVKTEDIPVSNQLAKKSLNVVSDFTKKFAETENTLKEFHQIFKCLLPYCYELSNISEINKKLKDNIYNYISYQEQSFDNIEECIKGLFKNAKRDDSIKIDFNIGSAEKKSKEILSLFKKYIESQDERTVHYIGVYLRETMMIRIDDYMKGLSSFRHATLVSIENFEKELHQFLLNSIRESIKSEKSNNQLATKARSYLSLQNNNYDMKICMYKNVMQVFNSSIPSEIIQSVKLQLENTSHSHSVYLQIKINDLTAMLNRFSKVEKLLPEFSKLFQKCLNNTYDHLSEQEVFSTNGKIKKDVFDCLKQNKNFNDIKKLTQNFNNTQLTHIVQQCEEFVKDKDEKASTEISQCLRQCIIDTVENYTTSLLTYRHKALTAFNHFEKNLYDLLSSYEIIGNKNLRGYLKQILDKFNKLPNDANSDYYSRSLEVYRNFVNTNNMNGEFKERASVIKEILNENKHTLRPYFKEKINNIKNILNSYINWYEIKTFRKKEYIIYEIQTTSGILSRILKRLKAKYPDCYRPNNEIRILNSNQFYIDTDLSSSGSSSSDSSSSESPSSDSSSSESSSSESSSSESSRSKYSGVNIVLVSPYQKLVKNKDKLKIITDGEDAKDVWKDNPAKNGAGTDDNRNGNKGKGGCDGKPGKSAGHVYIVVNKLPKIRVSACGGKGGRGQDGGDGARGLDGKDGEDADKEALINRLEDSWPVRGQACSFRDRRIGTDGQSGGWGGDAGSGGFHGDGGNPGLVKLVSLDDILHETSYKNFPEKPKSHNGKSGQPGEAGKHGRDGLDYVGISNWKFLTAYRPRKTDKLKGGRLRSSYRCNKFEKQGLREYSMLSFEDGENSSRFQNKYTDRKAHRRANMTQKHKHKNQESVRKIHAINRQNVFQETTKLFDQYRNPQNFISYQPWLAPCLNKFLDKMANLEGLPPSKAHTLPDIEHDAKQILILKQKFTETISIENQRLNSEKINTEQMSIGINLLGQEILGQYNAFLQQYQIVYQQLQKDIQRIDVNQLTTGLEIRSTEIANMRNTLNRIINEQRFNQRLIASQRRTDVLIDNLQEKLSKSILDRRNIKILQEESSRQEWKKFSVENNIIKDQIIEEFNREPNEEILLKINCHFLFELEKMLSQENINQISKDHISNFTNIYLYNLQQGNFTFKNLKFIEEQKQAFFQILPELKSLENTLTLDLLIEFCKGMQRECLRHYWLIWINKTLKYTENKREIKENLLNFVNKIRVADENQLKQFDTDLKSSVLLKEFPDYDFDENLYENYRSELIESIDKFNEDSDQENLFQIFQTFSNSKFFDRKQKNSGFENLLVNIEQLNIIQDFCTIFQHNLNLMNIHQNKFRNLIEQIVKIEKILIQYPRSYFHDIIFDFAINIMRKNTCLTPDKIEHIYIIEKSKDLSKLFTFQTSEVCERKTTFTVKQQIAAFKTLYDPNLVEEIFQNLSTSSDINNLLEDEELNEFFQWTVNHLNDFDNKIIENILKSVENILQKQTNNNDLQFLKIVLTYKITKSDIEKQKQEIELIDIEKEKSVKEFISIVEKCNNLFLNISKNNEIACQFYMNLMEIVHFTEFTNFQEVSDKILCNTRITCEKVLNNLSKKDQTDKIYHILCTFKNEMREEMKNLVDQFQENVKKVVKYFKDKIENIDKQQNILRSFKEKKALLDTSDKLFSDVQNLDNYIRVVIVKKLNSQISSKQLKFCIFISEVYQKIENYLYFHLKDNNSIRLLFEEEFEIFFEKHQIQSTTIKKNLSDFVNILNLYQFNFDGKINESFTKTIKNLQNIKDEKALVKLKEQVLIDLINSYPIFNNELSSIKTYIARFSSTDGKQVKIFENILAFLYGESNGKSEYIEDIYKGFYKYCQRHLVLSDLQKKENLFNSLIQLMILIIRTHQDILYKNANNIDHKHFQVILLRSLFKEDILLKDINGKFIDFLSWLYQTLSTYESLENIEDVKIEIDQIEQLEELSIKVENLRKNESDQYEFLSESIFTIYQEMKSIYAQKHLKIISEKYPNALWVGVIIYFPEYVTANIDKIFNQIPKAPELITDEMLNKIQDIIFQEVYLIQKEELEIFYEFILVDRENGCSEFRQQLENVFKKFNGFLIKEENTYCFEKINPYHVLNFNNLLDIFNDRLETDGNLIIDKDIFIKIQQCLCCFEDVRTALEKLSSSPQSEWLKTVLVEHILEKFCLILPHEKEIEDIRNMLMQISEKLLLLFNNVFVTQYSDQIGQAIYKNKNLIPDYKKVNSEKFITIINLLGKIPTTKEILDQLSEASLAVWDTLLYEIEFSQIFNREMYKSGINCDEDGIEKTLLFLNRIRVKIGVKNNNLFRDFFQKILEKISQTKGEKHITELNKLLQAIHYQKISFEQASKIICTCAYESWSTEIEKLKEARYVNTDKSDRSADKIIEQMIKEQKNTTNVISKETLEKIAKETEIYRNAAKKIKASEGDEKSYINREIQNILNLSSYQNNPEEYTRSHLNDIIPLILYTWSIANKPQFPKDTQIIALLLFIHSQEKGLLEQIRTGEGKTLIVGIAAAFFALCGNAVDIVSSNRDLAIDGEKKCRSFFQLLKIESGHICSEDDDVNHQSYRPDLSTYQGNIVYGEVGAFQRDILEEEFNNKKIFGNRQMIPSANVNDSENSENGVDPSDKAGHLGCDPSVDHKLKRKKCLIVDEADNMCLDKARHVLYLSHEIQSLKWVETLFIFIWTTVNSRQIENSNEFSQDIEDISQYIKQLVENKHIFIPDYMKHFVDYKIKRWVDSAFQARIMREDDHFVLDISKTDEQKNKKQKNIIVLDKDTGAEQYSTRWSHGLAQFLELKYRRKLSVESLKAVFISNKAFFQRYQHCLYGLTGTLGSENSQSFLSDLYQLQFAHIPTSKVKYFYQIDNKISIEYADWLDLIARETIEKAIKQPVLIICENVETTENIWNELLRHSVPHHTITKYRRDGDNVEERFQKKPATKGDIIIATNKGGRGTDIHVDPQVNEYGGMHVILSYLPENIRVEEQAFGRTSRNGAHGTGQFILLVDKSIYEEMYELNQYTNEQKQNKLEDLADAIIEKEKILRDNKEAARLSELKQKNILHLEVEEELFTTFNDFKKEISEKTFKLLFKDKPEKYQEKFIDALENILKNRWAFWLDKAKEKIDAVENFQQKSNLLKDFKTSFIGELKERLDKASFEDLLSKFIDQPEDAIHIGKVCLSENEIEKAKLCFQKGIKYGDISGFSHIALTYCIITLKEKTGKDLKKQSRKELKQAMHSLELIKRNLMSNLKIAEFLSQSATADILQKVSSKENFYQDQITAKLEVIGLQLHYLRQAVGDTVEPFDFILRANDRQNSTEEDSENGKKLYNLLVSKGIIQGDRIRKKFHNSDEYKKMEMNIRDNIDPSIADGLIKLLNIKLKNKEDFKKEDFENIVCYNQELWDSLKIKNCEAVYILHKHRIDRELPEKYENLWKELEEQINVQQVDPSLFENSTEKKNLKTYLEEKQILIQTKRVEIEQLDLKSLNLSDKYSKIKFNDNGHETKDLKTFLIELVENIKQQNNKYLYQTDLPFSTKEDEGNKIRIFLKEKYILKSGGLAIHKYGENSEDIEKELNKILKDTEFANDTKLILSKILNLQGDIRSCKDDLKANLNDFIDLKDQELVPSELQFFEGLGLDKFLIIEEDKSWWDWRAFAVAMIGLAQVIAGAALISIGFVHIGGALIAEGISDMIYATMAGLSGNFSWKDWAIQKAISLSLSIMTAGLGKFASIGSTVAKLGSVSRAAMISKIVGKAGLQFATTCLTNIITEKIMEQIQDGVIQKVVSCIEENFLKGINESIKNKVEILYANSTTEEEFEKSFKEMKKDIEGALGRNLILPQQFDNIRVQVVSSLQNSYQVLTDGLKKSNSRYAKIAANTIQAALMINKLWNMIEPILQFSHACKALKDIIEGATKKLDENNNRQNINDNLIRARAEQLNNIIKEYITSKLTRELDRVIRQIVSGTLKQISKAVGQIAKDMVNSEFNGKNPVDILKQSNQNQRESRATVEQPSFTDQSKNEKEEQAKRESLQNDVKNLKDLSGYSKEEVTNKDRPLGLADLKMLAQSKSRNIVVYNTDTGEKEVIRPSGLGKIPAFFKQSAKINYKNGENGDVGHYFTARAFHESLGQTVDESTVKQKRDELYEYIGQNREEFDRYREEIDRSGRDAMTGGKQKHRPTTNEESVDPIERDEKQTTSSKSDGTYRTRQHEKTRLETEEDITITRETHEAEHTFPYRVISGNLISELKIPRDSTDGRQIRNDSPAYYEQKEAHRKHAGTGYGEKATEYCKSIYYALRIEGNPSIALQIALIDYASIPGFAENAHTPAGRAASNSYLNMLRKMTYITLINPDRSTTKIKVRNIHKEEALVARFTAENGRYPTPREENKLRNKIRVRPRYNHSANRQKKIVQLN</sequence>
<dbReference type="InterPro" id="IPR014001">
    <property type="entry name" value="Helicase_ATP-bd"/>
</dbReference>
<dbReference type="EMBL" id="CAJNOG010001175">
    <property type="protein sequence ID" value="CAF1417372.1"/>
    <property type="molecule type" value="Genomic_DNA"/>
</dbReference>
<proteinExistence type="predicted"/>
<evidence type="ECO:0000313" key="8">
    <source>
        <dbReference type="EMBL" id="CAF1417372.1"/>
    </source>
</evidence>
<feature type="compositionally biased region" description="Basic and acidic residues" evidence="4">
    <location>
        <begin position="4907"/>
        <end position="4926"/>
    </location>
</feature>
<dbReference type="InterPro" id="IPR000185">
    <property type="entry name" value="SecA"/>
</dbReference>
<feature type="compositionally biased region" description="Polar residues" evidence="4">
    <location>
        <begin position="3510"/>
        <end position="3521"/>
    </location>
</feature>
<feature type="region of interest" description="Disordered" evidence="4">
    <location>
        <begin position="4886"/>
        <end position="4926"/>
    </location>
</feature>
<feature type="region of interest" description="Disordered" evidence="4">
    <location>
        <begin position="1495"/>
        <end position="1527"/>
    </location>
</feature>
<feature type="domain" description="Helicase C-terminal" evidence="6">
    <location>
        <begin position="3782"/>
        <end position="3930"/>
    </location>
</feature>
<feature type="region of interest" description="Disordered" evidence="4">
    <location>
        <begin position="1548"/>
        <end position="1570"/>
    </location>
</feature>
<evidence type="ECO:0000259" key="6">
    <source>
        <dbReference type="PROSITE" id="PS51194"/>
    </source>
</evidence>
<dbReference type="InterPro" id="IPR011115">
    <property type="entry name" value="SecA_DEAD"/>
</dbReference>
<feature type="compositionally biased region" description="Gly residues" evidence="4">
    <location>
        <begin position="1548"/>
        <end position="1561"/>
    </location>
</feature>
<organism evidence="8 9">
    <name type="scientific">Adineta steineri</name>
    <dbReference type="NCBI Taxonomy" id="433720"/>
    <lineage>
        <taxon>Eukaryota</taxon>
        <taxon>Metazoa</taxon>
        <taxon>Spiralia</taxon>
        <taxon>Gnathifera</taxon>
        <taxon>Rotifera</taxon>
        <taxon>Eurotatoria</taxon>
        <taxon>Bdelloidea</taxon>
        <taxon>Adinetida</taxon>
        <taxon>Adinetidae</taxon>
        <taxon>Adineta</taxon>
    </lineage>
</organism>
<comment type="caution">
    <text evidence="8">The sequence shown here is derived from an EMBL/GenBank/DDBJ whole genome shotgun (WGS) entry which is preliminary data.</text>
</comment>
<evidence type="ECO:0000259" key="7">
    <source>
        <dbReference type="PROSITE" id="PS51196"/>
    </source>
</evidence>
<evidence type="ECO:0000256" key="2">
    <source>
        <dbReference type="ARBA" id="ARBA00022927"/>
    </source>
</evidence>
<feature type="compositionally biased region" description="Basic and acidic residues" evidence="4">
    <location>
        <begin position="5090"/>
        <end position="5102"/>
    </location>
</feature>
<feature type="compositionally biased region" description="Basic and acidic residues" evidence="4">
    <location>
        <begin position="1509"/>
        <end position="1525"/>
    </location>
</feature>